<dbReference type="RefSeq" id="WP_118911282.1">
    <property type="nucleotide sequence ID" value="NZ_QOCS01000034.1"/>
</dbReference>
<comment type="caution">
    <text evidence="1">The sequence shown here is derived from an EMBL/GenBank/DDBJ whole genome shotgun (WGS) entry which is preliminary data.</text>
</comment>
<evidence type="ECO:0000313" key="1">
    <source>
        <dbReference type="EMBL" id="RHW44285.1"/>
    </source>
</evidence>
<sequence>MIFLKPSLKDYAGRIIEKYCSPISKLTPKQVSAVTKVNCPKLVILERSEMLAPKKAPPTIPNLIFKIVAIAIKTRPKVEIVVNELPHTNAIN</sequence>
<accession>A0A3R7CJW8</accession>
<dbReference type="AlphaFoldDB" id="A0A3R7CJW8"/>
<dbReference type="Proteomes" id="UP000284822">
    <property type="component" value="Unassembled WGS sequence"/>
</dbReference>
<evidence type="ECO:0000313" key="2">
    <source>
        <dbReference type="Proteomes" id="UP000284822"/>
    </source>
</evidence>
<proteinExistence type="predicted"/>
<dbReference type="EMBL" id="QOCS01000034">
    <property type="protein sequence ID" value="RHW44285.1"/>
    <property type="molecule type" value="Genomic_DNA"/>
</dbReference>
<organism evidence="1 2">
    <name type="scientific">Bombilactobacillus bombi</name>
    <dbReference type="NCBI Taxonomy" id="1303590"/>
    <lineage>
        <taxon>Bacteria</taxon>
        <taxon>Bacillati</taxon>
        <taxon>Bacillota</taxon>
        <taxon>Bacilli</taxon>
        <taxon>Lactobacillales</taxon>
        <taxon>Lactobacillaceae</taxon>
        <taxon>Bombilactobacillus</taxon>
    </lineage>
</organism>
<reference evidence="1 2" key="1">
    <citation type="submission" date="2018-07" db="EMBL/GenBank/DDBJ databases">
        <title>Genome sequences of six Lactobacillus spp. isolated from bumble bee guts.</title>
        <authorList>
            <person name="Motta E.V.S."/>
            <person name="Moran N.A."/>
        </authorList>
    </citation>
    <scope>NUCLEOTIDE SEQUENCE [LARGE SCALE GENOMIC DNA]</scope>
    <source>
        <strain evidence="1 2">LV-8.1</strain>
    </source>
</reference>
<gene>
    <name evidence="1" type="ORF">DS832_09085</name>
</gene>
<protein>
    <submittedName>
        <fullName evidence="1">Uncharacterized protein</fullName>
    </submittedName>
</protein>
<name>A0A3R7CJW8_9LACO</name>